<keyword evidence="5 9" id="KW-0378">Hydrolase</keyword>
<dbReference type="GO" id="GO:0008081">
    <property type="term" value="F:phosphoric diester hydrolase activity"/>
    <property type="evidence" value="ECO:0007669"/>
    <property type="project" value="TreeGrafter"/>
</dbReference>
<dbReference type="InterPro" id="IPR001719">
    <property type="entry name" value="AP_endonuc_2"/>
</dbReference>
<evidence type="ECO:0000256" key="3">
    <source>
        <dbReference type="ARBA" id="ARBA00022723"/>
    </source>
</evidence>
<evidence type="ECO:0000256" key="2">
    <source>
        <dbReference type="ARBA" id="ARBA00005340"/>
    </source>
</evidence>
<dbReference type="GO" id="GO:0006284">
    <property type="term" value="P:base-excision repair"/>
    <property type="evidence" value="ECO:0007669"/>
    <property type="project" value="TreeGrafter"/>
</dbReference>
<feature type="domain" description="Xylose isomerase-like TIM barrel" evidence="8">
    <location>
        <begin position="18"/>
        <end position="269"/>
    </location>
</feature>
<evidence type="ECO:0000256" key="5">
    <source>
        <dbReference type="ARBA" id="ARBA00022801"/>
    </source>
</evidence>
<dbReference type="GO" id="GO:0003906">
    <property type="term" value="F:DNA-(apurinic or apyrimidinic site) endonuclease activity"/>
    <property type="evidence" value="ECO:0007669"/>
    <property type="project" value="TreeGrafter"/>
</dbReference>
<dbReference type="Pfam" id="PF01261">
    <property type="entry name" value="AP_endonuc_2"/>
    <property type="match status" value="1"/>
</dbReference>
<evidence type="ECO:0000259" key="8">
    <source>
        <dbReference type="Pfam" id="PF01261"/>
    </source>
</evidence>
<name>A0A3B0V5Q5_9ZZZZ</name>
<dbReference type="FunFam" id="3.20.20.150:FF:000001">
    <property type="entry name" value="Probable endonuclease 4"/>
    <property type="match status" value="1"/>
</dbReference>
<evidence type="ECO:0000256" key="7">
    <source>
        <dbReference type="ARBA" id="ARBA00023204"/>
    </source>
</evidence>
<evidence type="ECO:0000313" key="9">
    <source>
        <dbReference type="EMBL" id="VAW32199.1"/>
    </source>
</evidence>
<keyword evidence="4" id="KW-0227">DNA damage</keyword>
<dbReference type="InterPro" id="IPR018246">
    <property type="entry name" value="AP_endonuc_F2_Zn_BS"/>
</dbReference>
<keyword evidence="9" id="KW-0255">Endonuclease</keyword>
<dbReference type="PROSITE" id="PS00730">
    <property type="entry name" value="AP_NUCLEASE_F2_2"/>
    <property type="match status" value="1"/>
</dbReference>
<keyword evidence="7" id="KW-0234">DNA repair</keyword>
<evidence type="ECO:0000256" key="1">
    <source>
        <dbReference type="ARBA" id="ARBA00001947"/>
    </source>
</evidence>
<keyword evidence="3" id="KW-0479">Metal-binding</keyword>
<dbReference type="GO" id="GO:0008270">
    <property type="term" value="F:zinc ion binding"/>
    <property type="evidence" value="ECO:0007669"/>
    <property type="project" value="InterPro"/>
</dbReference>
<evidence type="ECO:0000256" key="4">
    <source>
        <dbReference type="ARBA" id="ARBA00022763"/>
    </source>
</evidence>
<gene>
    <name evidence="9" type="ORF">MNBD_CHLOROFLEXI01-2518</name>
</gene>
<dbReference type="GO" id="GO:0008833">
    <property type="term" value="F:deoxyribonuclease IV (phage-T4-induced) activity"/>
    <property type="evidence" value="ECO:0007669"/>
    <property type="project" value="UniProtKB-EC"/>
</dbReference>
<comment type="cofactor">
    <cofactor evidence="1">
        <name>Zn(2+)</name>
        <dbReference type="ChEBI" id="CHEBI:29105"/>
    </cofactor>
</comment>
<dbReference type="PROSITE" id="PS51432">
    <property type="entry name" value="AP_NUCLEASE_F2_4"/>
    <property type="match status" value="1"/>
</dbReference>
<dbReference type="EC" id="3.1.21.2" evidence="9"/>
<reference evidence="9" key="1">
    <citation type="submission" date="2018-06" db="EMBL/GenBank/DDBJ databases">
        <authorList>
            <person name="Zhirakovskaya E."/>
        </authorList>
    </citation>
    <scope>NUCLEOTIDE SEQUENCE</scope>
</reference>
<comment type="similarity">
    <text evidence="2">Belongs to the AP endonuclease 2 family.</text>
</comment>
<dbReference type="InterPro" id="IPR036237">
    <property type="entry name" value="Xyl_isomerase-like_sf"/>
</dbReference>
<organism evidence="9">
    <name type="scientific">hydrothermal vent metagenome</name>
    <dbReference type="NCBI Taxonomy" id="652676"/>
    <lineage>
        <taxon>unclassified sequences</taxon>
        <taxon>metagenomes</taxon>
        <taxon>ecological metagenomes</taxon>
    </lineage>
</organism>
<dbReference type="NCBIfam" id="TIGR00587">
    <property type="entry name" value="nfo"/>
    <property type="match status" value="1"/>
</dbReference>
<dbReference type="AlphaFoldDB" id="A0A3B0V5Q5"/>
<dbReference type="PANTHER" id="PTHR21445:SF0">
    <property type="entry name" value="APURINIC-APYRIMIDINIC ENDONUCLEASE"/>
    <property type="match status" value="1"/>
</dbReference>
<evidence type="ECO:0000256" key="6">
    <source>
        <dbReference type="ARBA" id="ARBA00022833"/>
    </source>
</evidence>
<dbReference type="SUPFAM" id="SSF51658">
    <property type="entry name" value="Xylose isomerase-like"/>
    <property type="match status" value="1"/>
</dbReference>
<dbReference type="PROSITE" id="PS00731">
    <property type="entry name" value="AP_NUCLEASE_F2_3"/>
    <property type="match status" value="1"/>
</dbReference>
<dbReference type="CDD" id="cd00019">
    <property type="entry name" value="AP2Ec"/>
    <property type="match status" value="1"/>
</dbReference>
<dbReference type="HAMAP" id="MF_00152">
    <property type="entry name" value="Nfo"/>
    <property type="match status" value="1"/>
</dbReference>
<accession>A0A3B0V5Q5</accession>
<protein>
    <submittedName>
        <fullName evidence="9">Endonuclease IV</fullName>
        <ecNumber evidence="9">3.1.21.2</ecNumber>
    </submittedName>
</protein>
<keyword evidence="9" id="KW-0540">Nuclease</keyword>
<dbReference type="InterPro" id="IPR013022">
    <property type="entry name" value="Xyl_isomerase-like_TIM-brl"/>
</dbReference>
<keyword evidence="6" id="KW-0862">Zinc</keyword>
<dbReference type="PROSITE" id="PS00729">
    <property type="entry name" value="AP_NUCLEASE_F2_1"/>
    <property type="match status" value="1"/>
</dbReference>
<proteinExistence type="inferred from homology"/>
<dbReference type="GO" id="GO:0003677">
    <property type="term" value="F:DNA binding"/>
    <property type="evidence" value="ECO:0007669"/>
    <property type="project" value="InterPro"/>
</dbReference>
<dbReference type="Gene3D" id="3.20.20.150">
    <property type="entry name" value="Divalent-metal-dependent TIM barrel enzymes"/>
    <property type="match status" value="1"/>
</dbReference>
<dbReference type="PANTHER" id="PTHR21445">
    <property type="entry name" value="ENDONUCLEASE IV ENDODEOXYRIBONUCLEASE IV"/>
    <property type="match status" value="1"/>
</dbReference>
<dbReference type="EMBL" id="UOEU01000334">
    <property type="protein sequence ID" value="VAW32199.1"/>
    <property type="molecule type" value="Genomic_DNA"/>
</dbReference>
<sequence length="290" mass="32054">MKLGAHMSAAGGLFKAFARGEEAGCETMLVFTKSNRQWKAKPLTEEDIEKYRQEAAKHPHIDPVAVHASYLINIASPDEALWEKSYQALKVEVERAAAFDLPFLTFHPGSFVKSDAQSGMERIARGLKRLLEETAVSAPNLTVCLETMAGQGTNIGRAFEQLATILAEVGDKERLGVCFDTCHVFAAGYDIRTLETYAQTMAAFDQTIGLDRIKCFHFNDSKHELGSRKDRHEHIGEGFIGSAGFANFVNDPRWANHAAHLETPKTKEDEAGNTVEMDAVNLATLRDLIK</sequence>
<dbReference type="SMART" id="SM00518">
    <property type="entry name" value="AP2Ec"/>
    <property type="match status" value="1"/>
</dbReference>